<dbReference type="InterPro" id="IPR036390">
    <property type="entry name" value="WH_DNA-bd_sf"/>
</dbReference>
<evidence type="ECO:0000259" key="1">
    <source>
        <dbReference type="Pfam" id="PF12802"/>
    </source>
</evidence>
<organism evidence="3 4">
    <name type="scientific">Actinomadura fulvescens</name>
    <dbReference type="NCBI Taxonomy" id="46160"/>
    <lineage>
        <taxon>Bacteria</taxon>
        <taxon>Bacillati</taxon>
        <taxon>Actinomycetota</taxon>
        <taxon>Actinomycetes</taxon>
        <taxon>Streptosporangiales</taxon>
        <taxon>Thermomonosporaceae</taxon>
        <taxon>Actinomadura</taxon>
    </lineage>
</organism>
<sequence>MPGGRLSQQERRLIAAGLAEGLGYAEIARGLGRPTSTISREVARNGGPADYRADYAHLATGRRARRTLTASVQSADLPEAVRGYLERFADVMMQAGLPRMAARVLACLIVTDEGALSATELVQRLQVSPASVSKAIAYLEPLKVVRRERGRRGRERYLIDDDVWLRTWLTSARTHAVWADTAAEGVRLFGEDTPAGARLTAMSHFFGQLGQDMANVPAEASLGDAATVFAALLHARRPLSAQRLATALGWPADRTAAALDNAERLAGVTDPLVVCRASTTTYTVAAAPGSLTPEQRKALDDLSQQL</sequence>
<dbReference type="PANTHER" id="PTHR10948:SF23">
    <property type="entry name" value="TRANSPOSASE INSI FOR INSERTION SEQUENCE ELEMENT IS30A-RELATED"/>
    <property type="match status" value="1"/>
</dbReference>
<name>A0ABN3P8N5_9ACTN</name>
<proteinExistence type="predicted"/>
<reference evidence="3 4" key="1">
    <citation type="journal article" date="2019" name="Int. J. Syst. Evol. Microbiol.">
        <title>The Global Catalogue of Microorganisms (GCM) 10K type strain sequencing project: providing services to taxonomists for standard genome sequencing and annotation.</title>
        <authorList>
            <consortium name="The Broad Institute Genomics Platform"/>
            <consortium name="The Broad Institute Genome Sequencing Center for Infectious Disease"/>
            <person name="Wu L."/>
            <person name="Ma J."/>
        </authorList>
    </citation>
    <scope>NUCLEOTIDE SEQUENCE [LARGE SCALE GENOMIC DNA]</scope>
    <source>
        <strain evidence="3 4">JCM 6833</strain>
    </source>
</reference>
<keyword evidence="4" id="KW-1185">Reference proteome</keyword>
<evidence type="ECO:0000259" key="2">
    <source>
        <dbReference type="Pfam" id="PF13936"/>
    </source>
</evidence>
<dbReference type="Gene3D" id="1.10.10.10">
    <property type="entry name" value="Winged helix-like DNA-binding domain superfamily/Winged helix DNA-binding domain"/>
    <property type="match status" value="1"/>
</dbReference>
<dbReference type="RefSeq" id="WP_344536481.1">
    <property type="nucleotide sequence ID" value="NZ_BAAATD010000001.1"/>
</dbReference>
<dbReference type="PANTHER" id="PTHR10948">
    <property type="entry name" value="TRANSPOSASE"/>
    <property type="match status" value="1"/>
</dbReference>
<protein>
    <recommendedName>
        <fullName evidence="5">MarR family transcriptional regulator</fullName>
    </recommendedName>
</protein>
<accession>A0ABN3P8N5</accession>
<dbReference type="Pfam" id="PF12802">
    <property type="entry name" value="MarR_2"/>
    <property type="match status" value="1"/>
</dbReference>
<dbReference type="InterPro" id="IPR025246">
    <property type="entry name" value="IS30-like_HTH"/>
</dbReference>
<dbReference type="InterPro" id="IPR051917">
    <property type="entry name" value="Transposase-Integrase"/>
</dbReference>
<evidence type="ECO:0008006" key="5">
    <source>
        <dbReference type="Google" id="ProtNLM"/>
    </source>
</evidence>
<feature type="domain" description="HTH marR-type" evidence="1">
    <location>
        <begin position="96"/>
        <end position="152"/>
    </location>
</feature>
<dbReference type="EMBL" id="BAAATD010000001">
    <property type="protein sequence ID" value="GAA2572663.1"/>
    <property type="molecule type" value="Genomic_DNA"/>
</dbReference>
<dbReference type="SUPFAM" id="SSF46785">
    <property type="entry name" value="Winged helix' DNA-binding domain"/>
    <property type="match status" value="1"/>
</dbReference>
<gene>
    <name evidence="3" type="ORF">GCM10010411_00320</name>
</gene>
<dbReference type="Proteomes" id="UP001501509">
    <property type="component" value="Unassembled WGS sequence"/>
</dbReference>
<dbReference type="InterPro" id="IPR036388">
    <property type="entry name" value="WH-like_DNA-bd_sf"/>
</dbReference>
<evidence type="ECO:0000313" key="3">
    <source>
        <dbReference type="EMBL" id="GAA2572663.1"/>
    </source>
</evidence>
<dbReference type="InterPro" id="IPR000835">
    <property type="entry name" value="HTH_MarR-typ"/>
</dbReference>
<feature type="domain" description="Transposase IS30-like HTH" evidence="2">
    <location>
        <begin position="5"/>
        <end position="45"/>
    </location>
</feature>
<evidence type="ECO:0000313" key="4">
    <source>
        <dbReference type="Proteomes" id="UP001501509"/>
    </source>
</evidence>
<dbReference type="Pfam" id="PF13936">
    <property type="entry name" value="HTH_38"/>
    <property type="match status" value="1"/>
</dbReference>
<comment type="caution">
    <text evidence="3">The sequence shown here is derived from an EMBL/GenBank/DDBJ whole genome shotgun (WGS) entry which is preliminary data.</text>
</comment>